<evidence type="ECO:0000256" key="2">
    <source>
        <dbReference type="ARBA" id="ARBA00023125"/>
    </source>
</evidence>
<dbReference type="Proteomes" id="UP000187499">
    <property type="component" value="Chromosome"/>
</dbReference>
<evidence type="ECO:0000256" key="1">
    <source>
        <dbReference type="ARBA" id="ARBA00023015"/>
    </source>
</evidence>
<dbReference type="RefSeq" id="WP_076617306.1">
    <property type="nucleotide sequence ID" value="NZ_CP019323.1"/>
</dbReference>
<evidence type="ECO:0000259" key="4">
    <source>
        <dbReference type="PROSITE" id="PS51071"/>
    </source>
</evidence>
<dbReference type="InterPro" id="IPR046348">
    <property type="entry name" value="SIS_dom_sf"/>
</dbReference>
<gene>
    <name evidence="6" type="ORF">BTM29_10525</name>
</gene>
<dbReference type="PROSITE" id="PS51464">
    <property type="entry name" value="SIS"/>
    <property type="match status" value="1"/>
</dbReference>
<dbReference type="KEGG" id="lalw:BTM29_10525"/>
<name>A0A1P8Q525_9LACO</name>
<dbReference type="InterPro" id="IPR035472">
    <property type="entry name" value="RpiR-like_SIS"/>
</dbReference>
<evidence type="ECO:0008006" key="8">
    <source>
        <dbReference type="Google" id="ProtNLM"/>
    </source>
</evidence>
<keyword evidence="2" id="KW-0238">DNA-binding</keyword>
<reference evidence="7" key="1">
    <citation type="submission" date="2016-12" db="EMBL/GenBank/DDBJ databases">
        <authorList>
            <person name="Jung M.Y."/>
            <person name="Lee S.H."/>
        </authorList>
    </citation>
    <scope>NUCLEOTIDE SEQUENCE [LARGE SCALE GENOMIC DNA]</scope>
    <source>
        <strain evidence="7">WiKim39</strain>
    </source>
</reference>
<accession>A0A1P8Q525</accession>
<dbReference type="PROSITE" id="PS51071">
    <property type="entry name" value="HTH_RPIR"/>
    <property type="match status" value="1"/>
</dbReference>
<evidence type="ECO:0000313" key="6">
    <source>
        <dbReference type="EMBL" id="APX72960.1"/>
    </source>
</evidence>
<dbReference type="GO" id="GO:1901135">
    <property type="term" value="P:carbohydrate derivative metabolic process"/>
    <property type="evidence" value="ECO:0007669"/>
    <property type="project" value="InterPro"/>
</dbReference>
<proteinExistence type="predicted"/>
<dbReference type="InterPro" id="IPR000281">
    <property type="entry name" value="HTH_RpiR"/>
</dbReference>
<dbReference type="SUPFAM" id="SSF46689">
    <property type="entry name" value="Homeodomain-like"/>
    <property type="match status" value="1"/>
</dbReference>
<dbReference type="SUPFAM" id="SSF53697">
    <property type="entry name" value="SIS domain"/>
    <property type="match status" value="1"/>
</dbReference>
<keyword evidence="7" id="KW-1185">Reference proteome</keyword>
<keyword evidence="1" id="KW-0805">Transcription regulation</keyword>
<evidence type="ECO:0000313" key="7">
    <source>
        <dbReference type="Proteomes" id="UP000187499"/>
    </source>
</evidence>
<protein>
    <recommendedName>
        <fullName evidence="8">RpiR family transcriptional regulator</fullName>
    </recommendedName>
</protein>
<dbReference type="STRING" id="1847728.BTM29_10525"/>
<sequence length="285" mass="32712">MSVIDKLKQESNFTETEQRIAEYILDNQLDMAKITVQDLAKRAYSSHSAVIRLTKKLGFSGFKDFRVVLVKEVQDNQHVISNVNANFPFTATDSAFEIAKNMADLSIESIQKTADKLDKHNLEKVAKILIKSKRIFLFGTGDSQIRARSFQNKFNKIDRYPIVAGEYGEGSWHSLNLDKNDSGVFISYSGRSHEFVQYLNYLKHENRDTILITGDTDSEMAKLSKYVIEVPQTEYNFVKVGTFASQLSFEYVLDTLFAIIYESEYTKNLVDIMKKEKITNKNFDN</sequence>
<keyword evidence="3" id="KW-0804">Transcription</keyword>
<organism evidence="6 7">
    <name type="scientific">Companilactobacillus allii</name>
    <dbReference type="NCBI Taxonomy" id="1847728"/>
    <lineage>
        <taxon>Bacteria</taxon>
        <taxon>Bacillati</taxon>
        <taxon>Bacillota</taxon>
        <taxon>Bacilli</taxon>
        <taxon>Lactobacillales</taxon>
        <taxon>Lactobacillaceae</taxon>
        <taxon>Companilactobacillus</taxon>
    </lineage>
</organism>
<dbReference type="PANTHER" id="PTHR30514:SF1">
    <property type="entry name" value="HTH-TYPE TRANSCRIPTIONAL REGULATOR HEXR-RELATED"/>
    <property type="match status" value="1"/>
</dbReference>
<dbReference type="Pfam" id="PF01418">
    <property type="entry name" value="HTH_6"/>
    <property type="match status" value="1"/>
</dbReference>
<dbReference type="AlphaFoldDB" id="A0A1P8Q525"/>
<dbReference type="CDD" id="cd05013">
    <property type="entry name" value="SIS_RpiR"/>
    <property type="match status" value="1"/>
</dbReference>
<feature type="domain" description="SIS" evidence="5">
    <location>
        <begin position="125"/>
        <end position="263"/>
    </location>
</feature>
<dbReference type="EMBL" id="CP019323">
    <property type="protein sequence ID" value="APX72960.1"/>
    <property type="molecule type" value="Genomic_DNA"/>
</dbReference>
<dbReference type="GO" id="GO:0097367">
    <property type="term" value="F:carbohydrate derivative binding"/>
    <property type="evidence" value="ECO:0007669"/>
    <property type="project" value="InterPro"/>
</dbReference>
<dbReference type="Gene3D" id="1.10.10.10">
    <property type="entry name" value="Winged helix-like DNA-binding domain superfamily/Winged helix DNA-binding domain"/>
    <property type="match status" value="1"/>
</dbReference>
<dbReference type="GO" id="GO:0003700">
    <property type="term" value="F:DNA-binding transcription factor activity"/>
    <property type="evidence" value="ECO:0007669"/>
    <property type="project" value="InterPro"/>
</dbReference>
<dbReference type="InterPro" id="IPR001347">
    <property type="entry name" value="SIS_dom"/>
</dbReference>
<dbReference type="Gene3D" id="3.40.50.10490">
    <property type="entry name" value="Glucose-6-phosphate isomerase like protein, domain 1"/>
    <property type="match status" value="1"/>
</dbReference>
<dbReference type="PANTHER" id="PTHR30514">
    <property type="entry name" value="GLUCOKINASE"/>
    <property type="match status" value="1"/>
</dbReference>
<dbReference type="InterPro" id="IPR047640">
    <property type="entry name" value="RpiR-like"/>
</dbReference>
<dbReference type="InterPro" id="IPR036388">
    <property type="entry name" value="WH-like_DNA-bd_sf"/>
</dbReference>
<dbReference type="Pfam" id="PF01380">
    <property type="entry name" value="SIS"/>
    <property type="match status" value="1"/>
</dbReference>
<dbReference type="InterPro" id="IPR009057">
    <property type="entry name" value="Homeodomain-like_sf"/>
</dbReference>
<dbReference type="OrthoDB" id="3684496at2"/>
<feature type="domain" description="HTH rpiR-type" evidence="4">
    <location>
        <begin position="1"/>
        <end position="76"/>
    </location>
</feature>
<evidence type="ECO:0000256" key="3">
    <source>
        <dbReference type="ARBA" id="ARBA00023163"/>
    </source>
</evidence>
<dbReference type="GO" id="GO:0003677">
    <property type="term" value="F:DNA binding"/>
    <property type="evidence" value="ECO:0007669"/>
    <property type="project" value="UniProtKB-KW"/>
</dbReference>
<evidence type="ECO:0000259" key="5">
    <source>
        <dbReference type="PROSITE" id="PS51464"/>
    </source>
</evidence>